<evidence type="ECO:0000313" key="2">
    <source>
        <dbReference type="EMBL" id="KAF9509716.1"/>
    </source>
</evidence>
<feature type="compositionally biased region" description="Basic and acidic residues" evidence="1">
    <location>
        <begin position="302"/>
        <end position="311"/>
    </location>
</feature>
<gene>
    <name evidence="2" type="ORF">BS47DRAFT_1348848</name>
</gene>
<reference evidence="2" key="1">
    <citation type="journal article" date="2020" name="Nat. Commun.">
        <title>Large-scale genome sequencing of mycorrhizal fungi provides insights into the early evolution of symbiotic traits.</title>
        <authorList>
            <person name="Miyauchi S."/>
            <person name="Kiss E."/>
            <person name="Kuo A."/>
            <person name="Drula E."/>
            <person name="Kohler A."/>
            <person name="Sanchez-Garcia M."/>
            <person name="Morin E."/>
            <person name="Andreopoulos B."/>
            <person name="Barry K.W."/>
            <person name="Bonito G."/>
            <person name="Buee M."/>
            <person name="Carver A."/>
            <person name="Chen C."/>
            <person name="Cichocki N."/>
            <person name="Clum A."/>
            <person name="Culley D."/>
            <person name="Crous P.W."/>
            <person name="Fauchery L."/>
            <person name="Girlanda M."/>
            <person name="Hayes R.D."/>
            <person name="Keri Z."/>
            <person name="LaButti K."/>
            <person name="Lipzen A."/>
            <person name="Lombard V."/>
            <person name="Magnuson J."/>
            <person name="Maillard F."/>
            <person name="Murat C."/>
            <person name="Nolan M."/>
            <person name="Ohm R.A."/>
            <person name="Pangilinan J."/>
            <person name="Pereira M.F."/>
            <person name="Perotto S."/>
            <person name="Peter M."/>
            <person name="Pfister S."/>
            <person name="Riley R."/>
            <person name="Sitrit Y."/>
            <person name="Stielow J.B."/>
            <person name="Szollosi G."/>
            <person name="Zifcakova L."/>
            <person name="Stursova M."/>
            <person name="Spatafora J.W."/>
            <person name="Tedersoo L."/>
            <person name="Vaario L.M."/>
            <person name="Yamada A."/>
            <person name="Yan M."/>
            <person name="Wang P."/>
            <person name="Xu J."/>
            <person name="Bruns T."/>
            <person name="Baldrian P."/>
            <person name="Vilgalys R."/>
            <person name="Dunand C."/>
            <person name="Henrissat B."/>
            <person name="Grigoriev I.V."/>
            <person name="Hibbett D."/>
            <person name="Nagy L.G."/>
            <person name="Martin F.M."/>
        </authorList>
    </citation>
    <scope>NUCLEOTIDE SEQUENCE</scope>
    <source>
        <strain evidence="2">UP504</strain>
    </source>
</reference>
<organism evidence="2 3">
    <name type="scientific">Hydnum rufescens UP504</name>
    <dbReference type="NCBI Taxonomy" id="1448309"/>
    <lineage>
        <taxon>Eukaryota</taxon>
        <taxon>Fungi</taxon>
        <taxon>Dikarya</taxon>
        <taxon>Basidiomycota</taxon>
        <taxon>Agaricomycotina</taxon>
        <taxon>Agaricomycetes</taxon>
        <taxon>Cantharellales</taxon>
        <taxon>Hydnaceae</taxon>
        <taxon>Hydnum</taxon>
    </lineage>
</organism>
<sequence>TTHTNSLKRPRSPAASWLSPSKRRILLPEHLLSPVDRTPTTPNPARRLFADDEPPSTILVERPVRRSLFSLPDPPHTLFPGRTPFDARRSSLIQFAKLQDDPDATLVASPSLPSSPIARHASPTKKHVPYCSFDVPSLPQLLAPSPEIKPPSTIVRDSNSNCQPTTPILTYSSNPNIPTSSVLKRRRRYITSITSRHYPGFDIARDPPSSSSHLSYPSLSTGSATQALSNDQGDDSDKENTFYFTNRHPSSSNTKRPGRGSKRKGESERADSAVRGVNDNDATMRKKRILASESLHQSPDVDSEKENDENRAPIMEAAASVPKPSLGDRSSALGVGRYRPRMSTTSLPKISWESPRPNENREEKKRLLEMEVDEA</sequence>
<dbReference type="EMBL" id="MU129030">
    <property type="protein sequence ID" value="KAF9509716.1"/>
    <property type="molecule type" value="Genomic_DNA"/>
</dbReference>
<evidence type="ECO:0000256" key="1">
    <source>
        <dbReference type="SAM" id="MobiDB-lite"/>
    </source>
</evidence>
<feature type="compositionally biased region" description="Basic residues" evidence="1">
    <location>
        <begin position="1"/>
        <end position="11"/>
    </location>
</feature>
<feature type="compositionally biased region" description="Polar residues" evidence="1">
    <location>
        <begin position="242"/>
        <end position="255"/>
    </location>
</feature>
<feature type="compositionally biased region" description="Basic and acidic residues" evidence="1">
    <location>
        <begin position="263"/>
        <end position="272"/>
    </location>
</feature>
<comment type="caution">
    <text evidence="2">The sequence shown here is derived from an EMBL/GenBank/DDBJ whole genome shotgun (WGS) entry which is preliminary data.</text>
</comment>
<evidence type="ECO:0000313" key="3">
    <source>
        <dbReference type="Proteomes" id="UP000886523"/>
    </source>
</evidence>
<feature type="region of interest" description="Disordered" evidence="1">
    <location>
        <begin position="1"/>
        <end position="20"/>
    </location>
</feature>
<dbReference type="AlphaFoldDB" id="A0A9P6ART9"/>
<dbReference type="Proteomes" id="UP000886523">
    <property type="component" value="Unassembled WGS sequence"/>
</dbReference>
<name>A0A9P6ART9_9AGAM</name>
<keyword evidence="3" id="KW-1185">Reference proteome</keyword>
<feature type="compositionally biased region" description="Basic and acidic residues" evidence="1">
    <location>
        <begin position="356"/>
        <end position="369"/>
    </location>
</feature>
<feature type="compositionally biased region" description="Low complexity" evidence="1">
    <location>
        <begin position="207"/>
        <end position="220"/>
    </location>
</feature>
<protein>
    <submittedName>
        <fullName evidence="2">Uncharacterized protein</fullName>
    </submittedName>
</protein>
<feature type="region of interest" description="Disordered" evidence="1">
    <location>
        <begin position="29"/>
        <end position="51"/>
    </location>
</feature>
<feature type="region of interest" description="Disordered" evidence="1">
    <location>
        <begin position="198"/>
        <end position="375"/>
    </location>
</feature>
<feature type="compositionally biased region" description="Polar residues" evidence="1">
    <location>
        <begin position="221"/>
        <end position="231"/>
    </location>
</feature>
<feature type="non-terminal residue" evidence="2">
    <location>
        <position position="1"/>
    </location>
</feature>
<accession>A0A9P6ART9</accession>
<proteinExistence type="predicted"/>